<evidence type="ECO:0000313" key="3">
    <source>
        <dbReference type="Proteomes" id="UP000838412"/>
    </source>
</evidence>
<sequence length="174" mass="20014">MDIDLSEVTFDDLGWDSFFPCHPEKGVDLSRIYESRQDPRRWQEEEGEQSSSEDEDVDPATQALPLKSYMISEVGGAQGSSTAATTEEPQWHCHDEGSLDDFDWDNYVPARLGRYKPTYAFVLTHGHNPSLYYDEDSSFNNNQFPTSRWLNFECKTGPRDQQQREQGKPPARKP</sequence>
<reference evidence="2" key="1">
    <citation type="submission" date="2022-01" db="EMBL/GenBank/DDBJ databases">
        <authorList>
            <person name="Braso-Vives M."/>
        </authorList>
    </citation>
    <scope>NUCLEOTIDE SEQUENCE</scope>
</reference>
<feature type="compositionally biased region" description="Polar residues" evidence="1">
    <location>
        <begin position="79"/>
        <end position="88"/>
    </location>
</feature>
<gene>
    <name evidence="2" type="primary">Hypp1027</name>
    <name evidence="2" type="ORF">BLAG_LOCUS12825</name>
</gene>
<protein>
    <submittedName>
        <fullName evidence="2">Hypp1027 protein</fullName>
    </submittedName>
</protein>
<feature type="compositionally biased region" description="Acidic residues" evidence="1">
    <location>
        <begin position="45"/>
        <end position="58"/>
    </location>
</feature>
<feature type="region of interest" description="Disordered" evidence="1">
    <location>
        <begin position="29"/>
        <end position="99"/>
    </location>
</feature>
<dbReference type="AlphaFoldDB" id="A0A8J9ZFS7"/>
<accession>A0A8J9ZFS7</accession>
<proteinExistence type="predicted"/>
<feature type="compositionally biased region" description="Basic and acidic residues" evidence="1">
    <location>
        <begin position="29"/>
        <end position="44"/>
    </location>
</feature>
<dbReference type="EMBL" id="OV696687">
    <property type="protein sequence ID" value="CAH1252874.1"/>
    <property type="molecule type" value="Genomic_DNA"/>
</dbReference>
<name>A0A8J9ZFS7_BRALA</name>
<evidence type="ECO:0000256" key="1">
    <source>
        <dbReference type="SAM" id="MobiDB-lite"/>
    </source>
</evidence>
<dbReference type="OrthoDB" id="10013754at2759"/>
<organism evidence="2 3">
    <name type="scientific">Branchiostoma lanceolatum</name>
    <name type="common">Common lancelet</name>
    <name type="synonym">Amphioxus lanceolatum</name>
    <dbReference type="NCBI Taxonomy" id="7740"/>
    <lineage>
        <taxon>Eukaryota</taxon>
        <taxon>Metazoa</taxon>
        <taxon>Chordata</taxon>
        <taxon>Cephalochordata</taxon>
        <taxon>Leptocardii</taxon>
        <taxon>Amphioxiformes</taxon>
        <taxon>Branchiostomatidae</taxon>
        <taxon>Branchiostoma</taxon>
    </lineage>
</organism>
<dbReference type="Proteomes" id="UP000838412">
    <property type="component" value="Chromosome 2"/>
</dbReference>
<evidence type="ECO:0000313" key="2">
    <source>
        <dbReference type="EMBL" id="CAH1252874.1"/>
    </source>
</evidence>
<keyword evidence="3" id="KW-1185">Reference proteome</keyword>